<keyword evidence="1 3" id="KW-0378">Hydrolase</keyword>
<dbReference type="InterPro" id="IPR000868">
    <property type="entry name" value="Isochorismatase-like_dom"/>
</dbReference>
<dbReference type="InterPro" id="IPR050272">
    <property type="entry name" value="Isochorismatase-like_hydrls"/>
</dbReference>
<evidence type="ECO:0000313" key="3">
    <source>
        <dbReference type="EMBL" id="GAC79343.1"/>
    </source>
</evidence>
<feature type="domain" description="Isochorismatase-like" evidence="2">
    <location>
        <begin position="117"/>
        <end position="190"/>
    </location>
</feature>
<evidence type="ECO:0000256" key="1">
    <source>
        <dbReference type="ARBA" id="ARBA00022801"/>
    </source>
</evidence>
<dbReference type="Proteomes" id="UP000035009">
    <property type="component" value="Unassembled WGS sequence"/>
</dbReference>
<gene>
    <name evidence="3" type="ORF">GM1_008_01050</name>
</gene>
<evidence type="ECO:0000313" key="4">
    <source>
        <dbReference type="Proteomes" id="UP000035009"/>
    </source>
</evidence>
<dbReference type="SUPFAM" id="SSF52499">
    <property type="entry name" value="Isochorismatase-like hydrolases"/>
    <property type="match status" value="1"/>
</dbReference>
<name>M3VAY9_GORML</name>
<dbReference type="PANTHER" id="PTHR43540">
    <property type="entry name" value="PEROXYUREIDOACRYLATE/UREIDOACRYLATE AMIDOHYDROLASE-RELATED"/>
    <property type="match status" value="1"/>
</dbReference>
<feature type="domain" description="Isochorismatase-like" evidence="2">
    <location>
        <begin position="10"/>
        <end position="91"/>
    </location>
</feature>
<evidence type="ECO:0000259" key="2">
    <source>
        <dbReference type="Pfam" id="PF00857"/>
    </source>
</evidence>
<proteinExistence type="predicted"/>
<dbReference type="Pfam" id="PF00857">
    <property type="entry name" value="Isochorismatase"/>
    <property type="match status" value="2"/>
</dbReference>
<comment type="caution">
    <text evidence="3">The sequence shown here is derived from an EMBL/GenBank/DDBJ whole genome shotgun (WGS) entry which is preliminary data.</text>
</comment>
<dbReference type="InterPro" id="IPR036380">
    <property type="entry name" value="Isochorismatase-like_sf"/>
</dbReference>
<dbReference type="Gene3D" id="3.40.50.850">
    <property type="entry name" value="Isochorismatase-like"/>
    <property type="match status" value="1"/>
</dbReference>
<dbReference type="STRING" id="410332.SAMN04488550_4295"/>
<dbReference type="CDD" id="cd00431">
    <property type="entry name" value="cysteine_hydrolases"/>
    <property type="match status" value="1"/>
</dbReference>
<dbReference type="AlphaFoldDB" id="M3VAY9"/>
<keyword evidence="4" id="KW-1185">Reference proteome</keyword>
<dbReference type="GO" id="GO:0016787">
    <property type="term" value="F:hydrolase activity"/>
    <property type="evidence" value="ECO:0007669"/>
    <property type="project" value="UniProtKB-KW"/>
</dbReference>
<dbReference type="eggNOG" id="COG1335">
    <property type="taxonomic scope" value="Bacteria"/>
</dbReference>
<dbReference type="EMBL" id="BAOP01000008">
    <property type="protein sequence ID" value="GAC79343.1"/>
    <property type="molecule type" value="Genomic_DNA"/>
</dbReference>
<organism evidence="3 4">
    <name type="scientific">Gordonia malaquae NBRC 108250</name>
    <dbReference type="NCBI Taxonomy" id="1223542"/>
    <lineage>
        <taxon>Bacteria</taxon>
        <taxon>Bacillati</taxon>
        <taxon>Actinomycetota</taxon>
        <taxon>Actinomycetes</taxon>
        <taxon>Mycobacteriales</taxon>
        <taxon>Gordoniaceae</taxon>
        <taxon>Gordonia</taxon>
    </lineage>
</organism>
<accession>M3VAY9</accession>
<sequence>MYLDPDWATSALLIIDVQNDFASGPSAVAGTADRIPGLARLATSFRAVGRPIVHVVRSYRAGESDVDLVRRAAIESGDAVVQPGTTGADIPAALLPHDLTLDWNLLRSGEIQLIGPDESVMYKPRWSAFHRTPLDRRLRDLGIDTVVVAGCNLPNCPRATLFDASERDYRTVLVVDATSQTTPERLADLELIGVRLRTVDDAVAELSVIPPAPGAHRCEEE</sequence>
<reference evidence="3 4" key="1">
    <citation type="submission" date="2013-02" db="EMBL/GenBank/DDBJ databases">
        <title>Whole genome shotgun sequence of Gordonia malaquae NBRC 108250.</title>
        <authorList>
            <person name="Yoshida I."/>
            <person name="Hosoyama A."/>
            <person name="Tsuchikane K."/>
            <person name="Ando Y."/>
            <person name="Baba S."/>
            <person name="Ohji S."/>
            <person name="Hamada M."/>
            <person name="Tamura T."/>
            <person name="Yamazoe A."/>
            <person name="Yamazaki S."/>
            <person name="Fujita N."/>
        </authorList>
    </citation>
    <scope>NUCLEOTIDE SEQUENCE [LARGE SCALE GENOMIC DNA]</scope>
    <source>
        <strain evidence="3 4">NBRC 108250</strain>
    </source>
</reference>
<protein>
    <submittedName>
        <fullName evidence="3">Putative hydrolase</fullName>
    </submittedName>
</protein>